<dbReference type="GO" id="GO:0004497">
    <property type="term" value="F:monooxygenase activity"/>
    <property type="evidence" value="ECO:0007669"/>
    <property type="project" value="UniProtKB-KW"/>
</dbReference>
<keyword evidence="8" id="KW-0812">Transmembrane</keyword>
<evidence type="ECO:0000256" key="5">
    <source>
        <dbReference type="ARBA" id="ARBA00022827"/>
    </source>
</evidence>
<protein>
    <submittedName>
        <fullName evidence="10">2-octaprenyl-6-methoxyphenol hydroxylase</fullName>
    </submittedName>
</protein>
<keyword evidence="8" id="KW-1133">Transmembrane helix</keyword>
<dbReference type="GO" id="GO:0016705">
    <property type="term" value="F:oxidoreductase activity, acting on paired donors, with incorporation or reduction of molecular oxygen"/>
    <property type="evidence" value="ECO:0007669"/>
    <property type="project" value="InterPro"/>
</dbReference>
<dbReference type="Proteomes" id="UP000323300">
    <property type="component" value="Unassembled WGS sequence"/>
</dbReference>
<keyword evidence="8" id="KW-0472">Membrane</keyword>
<keyword evidence="4" id="KW-0285">Flavoprotein</keyword>
<evidence type="ECO:0000256" key="4">
    <source>
        <dbReference type="ARBA" id="ARBA00022630"/>
    </source>
</evidence>
<evidence type="ECO:0000259" key="9">
    <source>
        <dbReference type="Pfam" id="PF01494"/>
    </source>
</evidence>
<name>A0A1I4DT90_9HYPH</name>
<dbReference type="PANTHER" id="PTHR43876">
    <property type="entry name" value="UBIQUINONE BIOSYNTHESIS MONOOXYGENASE COQ6, MITOCHONDRIAL"/>
    <property type="match status" value="1"/>
</dbReference>
<feature type="transmembrane region" description="Helical" evidence="8">
    <location>
        <begin position="36"/>
        <end position="62"/>
    </location>
</feature>
<evidence type="ECO:0000313" key="11">
    <source>
        <dbReference type="Proteomes" id="UP000323300"/>
    </source>
</evidence>
<dbReference type="InterPro" id="IPR010971">
    <property type="entry name" value="UbiH/COQ6"/>
</dbReference>
<evidence type="ECO:0000313" key="10">
    <source>
        <dbReference type="EMBL" id="SFK95880.1"/>
    </source>
</evidence>
<dbReference type="UniPathway" id="UPA00232"/>
<dbReference type="Pfam" id="PF01494">
    <property type="entry name" value="FAD_binding_3"/>
    <property type="match status" value="1"/>
</dbReference>
<organism evidence="10 11">
    <name type="scientific">Neomesorhizobium albiziae</name>
    <dbReference type="NCBI Taxonomy" id="335020"/>
    <lineage>
        <taxon>Bacteria</taxon>
        <taxon>Pseudomonadati</taxon>
        <taxon>Pseudomonadota</taxon>
        <taxon>Alphaproteobacteria</taxon>
        <taxon>Hyphomicrobiales</taxon>
        <taxon>Phyllobacteriaceae</taxon>
        <taxon>Neomesorhizobium</taxon>
    </lineage>
</organism>
<keyword evidence="11" id="KW-1185">Reference proteome</keyword>
<comment type="pathway">
    <text evidence="2">Cofactor biosynthesis; ubiquinone biosynthesis.</text>
</comment>
<dbReference type="Gene3D" id="3.50.50.60">
    <property type="entry name" value="FAD/NAD(P)-binding domain"/>
    <property type="match status" value="2"/>
</dbReference>
<reference evidence="10 11" key="1">
    <citation type="submission" date="2016-10" db="EMBL/GenBank/DDBJ databases">
        <authorList>
            <person name="Varghese N."/>
            <person name="Submissions S."/>
        </authorList>
    </citation>
    <scope>NUCLEOTIDE SEQUENCE [LARGE SCALE GENOMIC DNA]</scope>
    <source>
        <strain evidence="10 11">DSM 21822</strain>
    </source>
</reference>
<comment type="similarity">
    <text evidence="3">Belongs to the UbiH/COQ6 family.</text>
</comment>
<keyword evidence="5" id="KW-0274">FAD</keyword>
<proteinExistence type="inferred from homology"/>
<dbReference type="GO" id="GO:0071949">
    <property type="term" value="F:FAD binding"/>
    <property type="evidence" value="ECO:0007669"/>
    <property type="project" value="InterPro"/>
</dbReference>
<dbReference type="SUPFAM" id="SSF51905">
    <property type="entry name" value="FAD/NAD(P)-binding domain"/>
    <property type="match status" value="1"/>
</dbReference>
<dbReference type="AlphaFoldDB" id="A0A1I4DT90"/>
<evidence type="ECO:0000256" key="2">
    <source>
        <dbReference type="ARBA" id="ARBA00004749"/>
    </source>
</evidence>
<dbReference type="InterPro" id="IPR051205">
    <property type="entry name" value="UbiH/COQ6_monooxygenase"/>
</dbReference>
<gene>
    <name evidence="10" type="ORF">SAMN04488498_11936</name>
</gene>
<accession>A0A1I4DT90</accession>
<dbReference type="PANTHER" id="PTHR43876:SF7">
    <property type="entry name" value="UBIQUINONE BIOSYNTHESIS MONOOXYGENASE COQ6, MITOCHONDRIAL"/>
    <property type="match status" value="1"/>
</dbReference>
<evidence type="ECO:0000256" key="6">
    <source>
        <dbReference type="ARBA" id="ARBA00023002"/>
    </source>
</evidence>
<sequence>MTRTHAAIYAALFVFQRRHAVQLPVIALNTSMPPQILVAGTGPAGLIAALGLARAGFAITLIGPEIRKDDRRTTALMNPAIQFLDGLGVIEPIRAKTAPLRVMRIVDATKRLIRSPVVTFRASEIGEQAFGLNIPNGVLSDALENAVVAEPNIGWRKALVTRWDIADDNVTAHLDDGTAVAAALAVAADGRGSAAREAAGITTTMHRYEQAALVLTFSHARGHADTSTEFHTETGPFTQVPLPGERSSLVWVVKPAEAEELSALDDAELSRRVEDRMQSMLGRVTVEPGRQVYLLSAGLPARFAQNRVALIGEAAHIFPPIGAQGLNLGIRDVQELIGIASENVDDPGFKRALAAYDRRRRPDIFARTGAVNLLNLSLLSNVIPAQLLRSAGLTVLGGFAPLRALFMREGLRTGSGLRSVFSDLRKQIRR</sequence>
<evidence type="ECO:0000256" key="7">
    <source>
        <dbReference type="ARBA" id="ARBA00023033"/>
    </source>
</evidence>
<keyword evidence="7" id="KW-0503">Monooxygenase</keyword>
<dbReference type="InterPro" id="IPR036188">
    <property type="entry name" value="FAD/NAD-bd_sf"/>
</dbReference>
<dbReference type="PRINTS" id="PR00420">
    <property type="entry name" value="RNGMNOXGNASE"/>
</dbReference>
<dbReference type="EMBL" id="FOSL01000019">
    <property type="protein sequence ID" value="SFK95880.1"/>
    <property type="molecule type" value="Genomic_DNA"/>
</dbReference>
<dbReference type="NCBIfam" id="NF005691">
    <property type="entry name" value="PRK07494.1"/>
    <property type="match status" value="1"/>
</dbReference>
<dbReference type="NCBIfam" id="TIGR01988">
    <property type="entry name" value="Ubi-OHases"/>
    <property type="match status" value="1"/>
</dbReference>
<dbReference type="InterPro" id="IPR002938">
    <property type="entry name" value="FAD-bd"/>
</dbReference>
<keyword evidence="6" id="KW-0560">Oxidoreductase</keyword>
<comment type="cofactor">
    <cofactor evidence="1">
        <name>FAD</name>
        <dbReference type="ChEBI" id="CHEBI:57692"/>
    </cofactor>
</comment>
<evidence type="ECO:0000256" key="8">
    <source>
        <dbReference type="SAM" id="Phobius"/>
    </source>
</evidence>
<dbReference type="GO" id="GO:0006744">
    <property type="term" value="P:ubiquinone biosynthetic process"/>
    <property type="evidence" value="ECO:0007669"/>
    <property type="project" value="UniProtKB-UniPathway"/>
</dbReference>
<evidence type="ECO:0000256" key="1">
    <source>
        <dbReference type="ARBA" id="ARBA00001974"/>
    </source>
</evidence>
<evidence type="ECO:0000256" key="3">
    <source>
        <dbReference type="ARBA" id="ARBA00005349"/>
    </source>
</evidence>
<feature type="domain" description="FAD-binding" evidence="9">
    <location>
        <begin position="35"/>
        <end position="362"/>
    </location>
</feature>